<dbReference type="InterPro" id="IPR036396">
    <property type="entry name" value="Cyt_P450_sf"/>
</dbReference>
<feature type="transmembrane region" description="Helical" evidence="1">
    <location>
        <begin position="20"/>
        <end position="40"/>
    </location>
</feature>
<name>A0ABY9BMX2_VITVI</name>
<proteinExistence type="predicted"/>
<dbReference type="EMBL" id="CP126650">
    <property type="protein sequence ID" value="WJZ84282.1"/>
    <property type="molecule type" value="Genomic_DNA"/>
</dbReference>
<keyword evidence="1" id="KW-0472">Membrane</keyword>
<evidence type="ECO:0000313" key="3">
    <source>
        <dbReference type="Proteomes" id="UP001227230"/>
    </source>
</evidence>
<accession>A0ABY9BMX2</accession>
<evidence type="ECO:0000256" key="1">
    <source>
        <dbReference type="SAM" id="Phobius"/>
    </source>
</evidence>
<evidence type="ECO:0000313" key="2">
    <source>
        <dbReference type="EMBL" id="WJZ84282.1"/>
    </source>
</evidence>
<keyword evidence="1" id="KW-0812">Transmembrane</keyword>
<protein>
    <submittedName>
        <fullName evidence="2">Uncharacterized protein</fullName>
    </submittedName>
</protein>
<keyword evidence="1" id="KW-1133">Transmembrane helix</keyword>
<dbReference type="Gene3D" id="1.10.630.10">
    <property type="entry name" value="Cytochrome P450"/>
    <property type="match status" value="1"/>
</dbReference>
<reference evidence="2 3" key="1">
    <citation type="journal article" date="2023" name="Hortic Res">
        <title>The complete reference genome for grapevine (Vitis vinifera L.) genetics and breeding.</title>
        <authorList>
            <person name="Shi X."/>
            <person name="Cao S."/>
            <person name="Wang X."/>
            <person name="Huang S."/>
            <person name="Wang Y."/>
            <person name="Liu Z."/>
            <person name="Liu W."/>
            <person name="Leng X."/>
            <person name="Peng Y."/>
            <person name="Wang N."/>
            <person name="Wang Y."/>
            <person name="Ma Z."/>
            <person name="Xu X."/>
            <person name="Zhang F."/>
            <person name="Xue H."/>
            <person name="Zhong H."/>
            <person name="Wang Y."/>
            <person name="Zhang K."/>
            <person name="Velt A."/>
            <person name="Avia K."/>
            <person name="Holtgrawe D."/>
            <person name="Grimplet J."/>
            <person name="Matus J.T."/>
            <person name="Ware D."/>
            <person name="Wu X."/>
            <person name="Wang H."/>
            <person name="Liu C."/>
            <person name="Fang Y."/>
            <person name="Rustenholz C."/>
            <person name="Cheng Z."/>
            <person name="Xiao H."/>
            <person name="Zhou Y."/>
        </authorList>
    </citation>
    <scope>NUCLEOTIDE SEQUENCE [LARGE SCALE GENOMIC DNA]</scope>
    <source>
        <strain evidence="3">cv. Pinot noir / PN40024</strain>
        <tissue evidence="2">Leaf</tissue>
    </source>
</reference>
<dbReference type="Proteomes" id="UP001227230">
    <property type="component" value="Chromosome 3"/>
</dbReference>
<keyword evidence="3" id="KW-1185">Reference proteome</keyword>
<gene>
    <name evidence="2" type="ORF">VitviT2T_003892</name>
</gene>
<sequence length="69" mass="7535">MAVDNVLSFFVSSPNTSPSLNLAMVELKILISLIVSNFSFSFSPNYKHSTAFGLVIETENGVNLLVKKL</sequence>
<organism evidence="2 3">
    <name type="scientific">Vitis vinifera</name>
    <name type="common">Grape</name>
    <dbReference type="NCBI Taxonomy" id="29760"/>
    <lineage>
        <taxon>Eukaryota</taxon>
        <taxon>Viridiplantae</taxon>
        <taxon>Streptophyta</taxon>
        <taxon>Embryophyta</taxon>
        <taxon>Tracheophyta</taxon>
        <taxon>Spermatophyta</taxon>
        <taxon>Magnoliopsida</taxon>
        <taxon>eudicotyledons</taxon>
        <taxon>Gunneridae</taxon>
        <taxon>Pentapetalae</taxon>
        <taxon>rosids</taxon>
        <taxon>Vitales</taxon>
        <taxon>Vitaceae</taxon>
        <taxon>Viteae</taxon>
        <taxon>Vitis</taxon>
    </lineage>
</organism>